<proteinExistence type="predicted"/>
<dbReference type="InterPro" id="IPR012577">
    <property type="entry name" value="NIPSNAP"/>
</dbReference>
<comment type="caution">
    <text evidence="2">The sequence shown here is derived from an EMBL/GenBank/DDBJ whole genome shotgun (WGS) entry which is preliminary data.</text>
</comment>
<evidence type="ECO:0000313" key="3">
    <source>
        <dbReference type="Proteomes" id="UP001596409"/>
    </source>
</evidence>
<dbReference type="Proteomes" id="UP001596409">
    <property type="component" value="Unassembled WGS sequence"/>
</dbReference>
<dbReference type="Gene3D" id="3.30.70.100">
    <property type="match status" value="1"/>
</dbReference>
<name>A0ABW2E484_9ACTN</name>
<keyword evidence="3" id="KW-1185">Reference proteome</keyword>
<protein>
    <submittedName>
        <fullName evidence="2">NIPSNAP family protein</fullName>
    </submittedName>
</protein>
<evidence type="ECO:0000313" key="2">
    <source>
        <dbReference type="EMBL" id="MFC7014814.1"/>
    </source>
</evidence>
<gene>
    <name evidence="2" type="ORF">ACFQMH_24485</name>
</gene>
<dbReference type="SUPFAM" id="SSF54909">
    <property type="entry name" value="Dimeric alpha+beta barrel"/>
    <property type="match status" value="1"/>
</dbReference>
<reference evidence="3" key="1">
    <citation type="journal article" date="2019" name="Int. J. Syst. Evol. Microbiol.">
        <title>The Global Catalogue of Microorganisms (GCM) 10K type strain sequencing project: providing services to taxonomists for standard genome sequencing and annotation.</title>
        <authorList>
            <consortium name="The Broad Institute Genomics Platform"/>
            <consortium name="The Broad Institute Genome Sequencing Center for Infectious Disease"/>
            <person name="Wu L."/>
            <person name="Ma J."/>
        </authorList>
    </citation>
    <scope>NUCLEOTIDE SEQUENCE [LARGE SCALE GENOMIC DNA]</scope>
    <source>
        <strain evidence="3">JCM 4855</strain>
    </source>
</reference>
<accession>A0ABW2E484</accession>
<feature type="domain" description="NIPSNAP" evidence="1">
    <location>
        <begin position="14"/>
        <end position="109"/>
    </location>
</feature>
<organism evidence="2 3">
    <name type="scientific">Streptomyces viridiviolaceus</name>
    <dbReference type="NCBI Taxonomy" id="68282"/>
    <lineage>
        <taxon>Bacteria</taxon>
        <taxon>Bacillati</taxon>
        <taxon>Actinomycetota</taxon>
        <taxon>Actinomycetes</taxon>
        <taxon>Kitasatosporales</taxon>
        <taxon>Streptomycetaceae</taxon>
        <taxon>Streptomyces</taxon>
    </lineage>
</organism>
<evidence type="ECO:0000259" key="1">
    <source>
        <dbReference type="Pfam" id="PF07978"/>
    </source>
</evidence>
<sequence>MPTDILGPPPAVIELRQYTLRPRRRDELIELFDREFVESQEAAGMTVLGQFRDLDDPDRFVWLRGFPDMAARHRALAAFYGGPAWCEHGPHANDTMADSDDVLLLRPVPTGSGFAGLSSARPPVGAPPPDRFVAATVWSFPPGRHDGIALIRDGLLSVLRETGPAPLAFLVTEPAHNTFSRLPVRTGENVAAIFTSYPDENAYRRHLTDIRVHPPARGEILPAVEREQTAAPRVLRLAPTGRSLIS</sequence>
<dbReference type="Pfam" id="PF07978">
    <property type="entry name" value="NIPSNAP"/>
    <property type="match status" value="1"/>
</dbReference>
<dbReference type="RefSeq" id="WP_229881119.1">
    <property type="nucleotide sequence ID" value="NZ_BMWA01000016.1"/>
</dbReference>
<dbReference type="InterPro" id="IPR011008">
    <property type="entry name" value="Dimeric_a/b-barrel"/>
</dbReference>
<dbReference type="EMBL" id="JBHSYM010000057">
    <property type="protein sequence ID" value="MFC7014814.1"/>
    <property type="molecule type" value="Genomic_DNA"/>
</dbReference>